<reference evidence="2" key="1">
    <citation type="journal article" date="2013" name="Genome Announc.">
        <title>Draft Genome Sequence of the Dimorphic Prosthecate Bacterium Brevundimonas abyssalis TAR-001T.</title>
        <authorList>
            <person name="Tsubouchi T."/>
            <person name="Nishi S."/>
            <person name="Usui K."/>
            <person name="Shimane Y."/>
            <person name="Takaki Y."/>
            <person name="Maruyama T."/>
            <person name="Hatada Y."/>
        </authorList>
    </citation>
    <scope>NUCLEOTIDE SEQUENCE [LARGE SCALE GENOMIC DNA]</scope>
    <source>
        <strain evidence="2">TAR-001</strain>
    </source>
</reference>
<gene>
    <name evidence="1" type="ORF">MBEBAB_0537</name>
</gene>
<dbReference type="RefSeq" id="WP_021696383.1">
    <property type="nucleotide sequence ID" value="NZ_BATC01000005.1"/>
</dbReference>
<proteinExistence type="predicted"/>
<dbReference type="AlphaFoldDB" id="A0A8E0NAX6"/>
<comment type="caution">
    <text evidence="1">The sequence shown here is derived from an EMBL/GenBank/DDBJ whole genome shotgun (WGS) entry which is preliminary data.</text>
</comment>
<evidence type="ECO:0000313" key="2">
    <source>
        <dbReference type="Proteomes" id="UP000016569"/>
    </source>
</evidence>
<dbReference type="EMBL" id="BATC01000005">
    <property type="protein sequence ID" value="GAD58287.1"/>
    <property type="molecule type" value="Genomic_DNA"/>
</dbReference>
<sequence length="158" mass="16740">MRPAPPVEIRAEGDETAKAAIDALVDAGLLTATATTRVPAGFTGGDQPVPHIHYEATPAAAEAIRPSPNTFLGGTDLCFARRQVAEVRGNTEPGEMAGVHMTRVTYRWRLDDIAPWANAPAIREAFPAIASALDEPEGEATETLILTDSGWTHQSLVG</sequence>
<organism evidence="1 2">
    <name type="scientific">Brevundimonas abyssalis TAR-001</name>
    <dbReference type="NCBI Taxonomy" id="1391729"/>
    <lineage>
        <taxon>Bacteria</taxon>
        <taxon>Pseudomonadati</taxon>
        <taxon>Pseudomonadota</taxon>
        <taxon>Alphaproteobacteria</taxon>
        <taxon>Caulobacterales</taxon>
        <taxon>Caulobacteraceae</taxon>
        <taxon>Brevundimonas</taxon>
    </lineage>
</organism>
<dbReference type="OrthoDB" id="8637570at2"/>
<keyword evidence="2" id="KW-1185">Reference proteome</keyword>
<protein>
    <submittedName>
        <fullName evidence="1">Uncharacterized protein</fullName>
    </submittedName>
</protein>
<accession>A0A8E0NAX6</accession>
<name>A0A8E0NAX6_9CAUL</name>
<dbReference type="Proteomes" id="UP000016569">
    <property type="component" value="Unassembled WGS sequence"/>
</dbReference>
<evidence type="ECO:0000313" key="1">
    <source>
        <dbReference type="EMBL" id="GAD58287.1"/>
    </source>
</evidence>